<dbReference type="EMBL" id="BAAABM010000055">
    <property type="protein sequence ID" value="GAA0361872.1"/>
    <property type="molecule type" value="Genomic_DNA"/>
</dbReference>
<dbReference type="Proteomes" id="UP001501822">
    <property type="component" value="Unassembled WGS sequence"/>
</dbReference>
<gene>
    <name evidence="2" type="ORF">GCM10010151_59860</name>
</gene>
<keyword evidence="3" id="KW-1185">Reference proteome</keyword>
<dbReference type="Gene3D" id="2.60.20.10">
    <property type="entry name" value="Crystallins"/>
    <property type="match status" value="1"/>
</dbReference>
<evidence type="ECO:0000256" key="1">
    <source>
        <dbReference type="SAM" id="SignalP"/>
    </source>
</evidence>
<name>A0ABP3H6A8_9ACTN</name>
<evidence type="ECO:0000313" key="2">
    <source>
        <dbReference type="EMBL" id="GAA0361872.1"/>
    </source>
</evidence>
<comment type="caution">
    <text evidence="2">The sequence shown here is derived from an EMBL/GenBank/DDBJ whole genome shotgun (WGS) entry which is preliminary data.</text>
</comment>
<keyword evidence="1" id="KW-0732">Signal</keyword>
<feature type="chain" id="PRO_5045981309" evidence="1">
    <location>
        <begin position="28"/>
        <end position="133"/>
    </location>
</feature>
<organism evidence="2 3">
    <name type="scientific">Actinoallomurus spadix</name>
    <dbReference type="NCBI Taxonomy" id="79912"/>
    <lineage>
        <taxon>Bacteria</taxon>
        <taxon>Bacillati</taxon>
        <taxon>Actinomycetota</taxon>
        <taxon>Actinomycetes</taxon>
        <taxon>Streptosporangiales</taxon>
        <taxon>Thermomonosporaceae</taxon>
        <taxon>Actinoallomurus</taxon>
    </lineage>
</organism>
<protein>
    <submittedName>
        <fullName evidence="2">Uncharacterized protein</fullName>
    </submittedName>
</protein>
<sequence length="133" mass="14195">MSRLARTGALLGTGVALTAALSGVAHAAPAPKMKADCYVLVFTAKNYKGSARCIVSSTKKLTGKWNDSISSVSIDKACTVTLYQNPSYKGKSTAWKRTKPAPGNGYWNVPDLKKYKVGDNKTSSIKRVCAFST</sequence>
<reference evidence="3" key="1">
    <citation type="journal article" date="2019" name="Int. J. Syst. Evol. Microbiol.">
        <title>The Global Catalogue of Microorganisms (GCM) 10K type strain sequencing project: providing services to taxonomists for standard genome sequencing and annotation.</title>
        <authorList>
            <consortium name="The Broad Institute Genomics Platform"/>
            <consortium name="The Broad Institute Genome Sequencing Center for Infectious Disease"/>
            <person name="Wu L."/>
            <person name="Ma J."/>
        </authorList>
    </citation>
    <scope>NUCLEOTIDE SEQUENCE [LARGE SCALE GENOMIC DNA]</scope>
    <source>
        <strain evidence="3">JCM 3146</strain>
    </source>
</reference>
<accession>A0ABP3H6A8</accession>
<dbReference type="RefSeq" id="WP_252807985.1">
    <property type="nucleotide sequence ID" value="NZ_BAAABM010000055.1"/>
</dbReference>
<proteinExistence type="predicted"/>
<evidence type="ECO:0000313" key="3">
    <source>
        <dbReference type="Proteomes" id="UP001501822"/>
    </source>
</evidence>
<dbReference type="Pfam" id="PF03995">
    <property type="entry name" value="Inhibitor_I36"/>
    <property type="match status" value="1"/>
</dbReference>
<feature type="signal peptide" evidence="1">
    <location>
        <begin position="1"/>
        <end position="27"/>
    </location>
</feature>
<dbReference type="SUPFAM" id="SSF49695">
    <property type="entry name" value="gamma-Crystallin-like"/>
    <property type="match status" value="1"/>
</dbReference>
<dbReference type="InterPro" id="IPR011024">
    <property type="entry name" value="G_crystallin-like"/>
</dbReference>